<organism evidence="2 3">
    <name type="scientific">Marinilactibacillus psychrotolerans</name>
    <dbReference type="NCBI Taxonomy" id="191770"/>
    <lineage>
        <taxon>Bacteria</taxon>
        <taxon>Bacillati</taxon>
        <taxon>Bacillota</taxon>
        <taxon>Bacilli</taxon>
        <taxon>Lactobacillales</taxon>
        <taxon>Carnobacteriaceae</taxon>
        <taxon>Marinilactibacillus</taxon>
    </lineage>
</organism>
<dbReference type="EMBL" id="BKBI01000002">
    <property type="protein sequence ID" value="GEQ34729.1"/>
    <property type="molecule type" value="Genomic_DNA"/>
</dbReference>
<dbReference type="AlphaFoldDB" id="A0AAV3WN86"/>
<name>A0AAV3WN86_9LACT</name>
<evidence type="ECO:0000259" key="1">
    <source>
        <dbReference type="PROSITE" id="PS51186"/>
    </source>
</evidence>
<evidence type="ECO:0000313" key="2">
    <source>
        <dbReference type="EMBL" id="GEQ34729.1"/>
    </source>
</evidence>
<feature type="domain" description="N-acetyltransferase" evidence="1">
    <location>
        <begin position="9"/>
        <end position="174"/>
    </location>
</feature>
<dbReference type="GO" id="GO:0016747">
    <property type="term" value="F:acyltransferase activity, transferring groups other than amino-acyl groups"/>
    <property type="evidence" value="ECO:0007669"/>
    <property type="project" value="InterPro"/>
</dbReference>
<dbReference type="Pfam" id="PF13302">
    <property type="entry name" value="Acetyltransf_3"/>
    <property type="match status" value="1"/>
</dbReference>
<dbReference type="GeneID" id="96910346"/>
<comment type="caution">
    <text evidence="2">The sequence shown here is derived from an EMBL/GenBank/DDBJ whole genome shotgun (WGS) entry which is preliminary data.</text>
</comment>
<dbReference type="PANTHER" id="PTHR43415:SF4">
    <property type="entry name" value="N-ACETYLTRANSFERASE DOMAIN-CONTAINING PROTEIN"/>
    <property type="match status" value="1"/>
</dbReference>
<sequence length="181" mass="22158">MERLRDQEIVVRSIKETDLKTLWTLIYKEENPEWKLWDAPYYEHHSKSYKEFLSEKNSWIGNNQKKVVEINNRIVGTVSYYWEHQPSKWLEMGITIYKQLDREKGYGTRILKLWIQYLFDTLDLVRIGYTTWSGNYRMIHIGEKLGMTMEGRLRKVRYWDGVYYDSIRMGILREEWEELNK</sequence>
<dbReference type="InterPro" id="IPR000182">
    <property type="entry name" value="GNAT_dom"/>
</dbReference>
<dbReference type="Proteomes" id="UP000887127">
    <property type="component" value="Unassembled WGS sequence"/>
</dbReference>
<dbReference type="SUPFAM" id="SSF55729">
    <property type="entry name" value="Acyl-CoA N-acyltransferases (Nat)"/>
    <property type="match status" value="1"/>
</dbReference>
<dbReference type="PROSITE" id="PS51186">
    <property type="entry name" value="GNAT"/>
    <property type="match status" value="1"/>
</dbReference>
<proteinExistence type="predicted"/>
<gene>
    <name evidence="2" type="primary">rimL_2</name>
    <name evidence="2" type="ORF">M132T_02370</name>
</gene>
<evidence type="ECO:0000313" key="3">
    <source>
        <dbReference type="Proteomes" id="UP000887127"/>
    </source>
</evidence>
<dbReference type="InterPro" id="IPR016181">
    <property type="entry name" value="Acyl_CoA_acyltransferase"/>
</dbReference>
<dbReference type="CDD" id="cd04301">
    <property type="entry name" value="NAT_SF"/>
    <property type="match status" value="1"/>
</dbReference>
<reference evidence="2" key="1">
    <citation type="submission" date="2019-08" db="EMBL/GenBank/DDBJ databases">
        <title>Marinilactibacillus psychrotolerans M13-2T whole genome sequencing project.</title>
        <authorList>
            <person name="Ishikawa M."/>
            <person name="Suzuki T."/>
            <person name="Matsutani M."/>
        </authorList>
    </citation>
    <scope>NUCLEOTIDE SEQUENCE</scope>
    <source>
        <strain evidence="2">M13-2T</strain>
    </source>
</reference>
<dbReference type="PANTHER" id="PTHR43415">
    <property type="entry name" value="SPERMIDINE N(1)-ACETYLTRANSFERASE"/>
    <property type="match status" value="1"/>
</dbReference>
<protein>
    <submittedName>
        <fullName evidence="2">GNAT family acetyltransferase</fullName>
    </submittedName>
</protein>
<dbReference type="RefSeq" id="WP_091760040.1">
    <property type="nucleotide sequence ID" value="NZ_BJVX01000001.1"/>
</dbReference>
<dbReference type="Gene3D" id="3.40.630.30">
    <property type="match status" value="1"/>
</dbReference>
<accession>A0AAV3WN86</accession>